<accession>A0ABV6ZSA2</accession>
<reference evidence="1 2" key="1">
    <citation type="submission" date="2024-09" db="EMBL/GenBank/DDBJ databases">
        <title>Description of Labrys sedimenti sp. nov., isolated from a diclofenac-degrading enrichment culture, and genome-based reclassification of Labrys portucalensis as a later heterotypic synonym of Labrys neptuniae.</title>
        <authorList>
            <person name="Tancsics A."/>
            <person name="Csepanyi A."/>
        </authorList>
    </citation>
    <scope>NUCLEOTIDE SEQUENCE [LARGE SCALE GENOMIC DNA]</scope>
    <source>
        <strain evidence="1 2">LMG 23412</strain>
    </source>
</reference>
<sequence length="130" mass="15035">MQPVTREFLRIEPEHRENLAPQALDFRRLDERLLQPGKLLDLPVVRQMTMNLRRLVRKEGLFQQVSGEGYQCLHRREPAEASDLAGIDPVMETAWRHRNGEGRIHEIGPAVSGVELKAKAFSRKVDRLFN</sequence>
<evidence type="ECO:0000313" key="1">
    <source>
        <dbReference type="EMBL" id="MFC2255045.1"/>
    </source>
</evidence>
<protein>
    <submittedName>
        <fullName evidence="1">Uncharacterized protein</fullName>
    </submittedName>
</protein>
<dbReference type="EMBL" id="JBHGPK010000064">
    <property type="protein sequence ID" value="MFC2255045.1"/>
    <property type="molecule type" value="Genomic_DNA"/>
</dbReference>
<gene>
    <name evidence="1" type="ORF">ACETRX_36130</name>
</gene>
<dbReference type="Proteomes" id="UP001595190">
    <property type="component" value="Unassembled WGS sequence"/>
</dbReference>
<organism evidence="1 2">
    <name type="scientific">Labrys neptuniae</name>
    <dbReference type="NCBI Taxonomy" id="376174"/>
    <lineage>
        <taxon>Bacteria</taxon>
        <taxon>Pseudomonadati</taxon>
        <taxon>Pseudomonadota</taxon>
        <taxon>Alphaproteobacteria</taxon>
        <taxon>Hyphomicrobiales</taxon>
        <taxon>Xanthobacteraceae</taxon>
        <taxon>Labrys</taxon>
    </lineage>
</organism>
<comment type="caution">
    <text evidence="1">The sequence shown here is derived from an EMBL/GenBank/DDBJ whole genome shotgun (WGS) entry which is preliminary data.</text>
</comment>
<name>A0ABV6ZSA2_9HYPH</name>
<dbReference type="RefSeq" id="WP_394315620.1">
    <property type="nucleotide sequence ID" value="NZ_JBHGPK010000064.1"/>
</dbReference>
<evidence type="ECO:0000313" key="2">
    <source>
        <dbReference type="Proteomes" id="UP001595190"/>
    </source>
</evidence>
<proteinExistence type="predicted"/>